<evidence type="ECO:0000256" key="9">
    <source>
        <dbReference type="ARBA" id="ARBA00023004"/>
    </source>
</evidence>
<gene>
    <name evidence="12" type="primary">nrfA_3</name>
    <name evidence="12" type="ORF">GCM10023333_27570</name>
</gene>
<comment type="caution">
    <text evidence="12">The sequence shown here is derived from an EMBL/GenBank/DDBJ whole genome shotgun (WGS) entry which is preliminary data.</text>
</comment>
<evidence type="ECO:0000256" key="2">
    <source>
        <dbReference type="ARBA" id="ARBA00009288"/>
    </source>
</evidence>
<dbReference type="PIRSF" id="PIRSF000243">
    <property type="entry name" value="Cyt_c552"/>
    <property type="match status" value="1"/>
</dbReference>
<feature type="chain" id="PRO_5045825598" description="nitrite reductase (cytochrome; ammonia-forming)" evidence="11">
    <location>
        <begin position="20"/>
        <end position="448"/>
    </location>
</feature>
<evidence type="ECO:0000256" key="6">
    <source>
        <dbReference type="ARBA" id="ARBA00022729"/>
    </source>
</evidence>
<comment type="subcellular location">
    <subcellularLocation>
        <location evidence="1">Cell envelope</location>
    </subcellularLocation>
</comment>
<keyword evidence="13" id="KW-1185">Reference proteome</keyword>
<evidence type="ECO:0000256" key="5">
    <source>
        <dbReference type="ARBA" id="ARBA00022723"/>
    </source>
</evidence>
<evidence type="ECO:0000256" key="11">
    <source>
        <dbReference type="SAM" id="SignalP"/>
    </source>
</evidence>
<evidence type="ECO:0000256" key="4">
    <source>
        <dbReference type="ARBA" id="ARBA00022617"/>
    </source>
</evidence>
<dbReference type="Proteomes" id="UP001499988">
    <property type="component" value="Unassembled WGS sequence"/>
</dbReference>
<dbReference type="EMBL" id="BAABJZ010000089">
    <property type="protein sequence ID" value="GAA4892797.1"/>
    <property type="molecule type" value="Genomic_DNA"/>
</dbReference>
<keyword evidence="5" id="KW-0479">Metal-binding</keyword>
<evidence type="ECO:0000256" key="8">
    <source>
        <dbReference type="ARBA" id="ARBA00023002"/>
    </source>
</evidence>
<dbReference type="InterPro" id="IPR003321">
    <property type="entry name" value="Cyt_c552"/>
</dbReference>
<evidence type="ECO:0000313" key="12">
    <source>
        <dbReference type="EMBL" id="GAA4892797.1"/>
    </source>
</evidence>
<sequence length="448" mass="48945">MNALMLSMVMAGMTGVAMAKPVKSDNEAWKAEFPDQYASWATAAETSDIVDLLESNPNLVVLWGGYGFAKDYNKARGHYYAVADVTQTLRTAGPMGDMDGPMPASCWSCKTPDVARLIESEGEGAFASKKWGAWGDEVGNAIGCADCHDSESSAVALSRPYAERAMAAVDMTFDDQPANIQAAQTCGQCHVEYYFDATNNNTVKFPWDNGLTAEDALAYFDGIGFADWTHSVSKAPMLKAQHPEFETWATSVHGEMEVTCIDCHMPKMKNEQGREYSKHNMGSALDNFDQSCSSCHDSQADMEAVLKANKAEITESKLLVEAEVIKAHYQAKAAWDAGADEAQMKQALTHIRHAQWFWDFATASHAIHAHNPGEAIRLLDKAMDVAKQAQAELDTVLSKQGVEQPVALPDLSSKSAAQKALGMDMDGFEAEKATFLQERADKEWPARL</sequence>
<dbReference type="CDD" id="cd00548">
    <property type="entry name" value="NrfA-like"/>
    <property type="match status" value="1"/>
</dbReference>
<keyword evidence="4" id="KW-0349">Heme</keyword>
<keyword evidence="6 11" id="KW-0732">Signal</keyword>
<dbReference type="PANTHER" id="PTHR30633:SF0">
    <property type="entry name" value="CYTOCHROME C-552"/>
    <property type="match status" value="1"/>
</dbReference>
<feature type="signal peptide" evidence="11">
    <location>
        <begin position="1"/>
        <end position="19"/>
    </location>
</feature>
<organism evidence="12 13">
    <name type="scientific">Ferrimonas pelagia</name>
    <dbReference type="NCBI Taxonomy" id="1177826"/>
    <lineage>
        <taxon>Bacteria</taxon>
        <taxon>Pseudomonadati</taxon>
        <taxon>Pseudomonadota</taxon>
        <taxon>Gammaproteobacteria</taxon>
        <taxon>Alteromonadales</taxon>
        <taxon>Ferrimonadaceae</taxon>
        <taxon>Ferrimonas</taxon>
    </lineage>
</organism>
<evidence type="ECO:0000256" key="3">
    <source>
        <dbReference type="ARBA" id="ARBA00011887"/>
    </source>
</evidence>
<dbReference type="SUPFAM" id="SSF48695">
    <property type="entry name" value="Multiheme cytochromes"/>
    <property type="match status" value="1"/>
</dbReference>
<evidence type="ECO:0000313" key="13">
    <source>
        <dbReference type="Proteomes" id="UP001499988"/>
    </source>
</evidence>
<keyword evidence="7" id="KW-0106">Calcium</keyword>
<dbReference type="Gene3D" id="1.20.140.10">
    <property type="entry name" value="Butyryl-CoA Dehydrogenase, subunit A, domain 3"/>
    <property type="match status" value="1"/>
</dbReference>
<comment type="catalytic activity">
    <reaction evidence="10">
        <text>6 Fe(III)-[cytochrome c] + NH4(+) + 2 H2O = 6 Fe(II)-[cytochrome c] + nitrite + 8 H(+)</text>
        <dbReference type="Rhea" id="RHEA:13089"/>
        <dbReference type="Rhea" id="RHEA-COMP:10350"/>
        <dbReference type="Rhea" id="RHEA-COMP:14399"/>
        <dbReference type="ChEBI" id="CHEBI:15377"/>
        <dbReference type="ChEBI" id="CHEBI:15378"/>
        <dbReference type="ChEBI" id="CHEBI:16301"/>
        <dbReference type="ChEBI" id="CHEBI:28938"/>
        <dbReference type="ChEBI" id="CHEBI:29033"/>
        <dbReference type="ChEBI" id="CHEBI:29034"/>
        <dbReference type="EC" id="1.7.2.2"/>
    </reaction>
</comment>
<protein>
    <recommendedName>
        <fullName evidence="3">nitrite reductase (cytochrome; ammonia-forming)</fullName>
        <ecNumber evidence="3">1.7.2.2</ecNumber>
    </recommendedName>
</protein>
<evidence type="ECO:0000256" key="1">
    <source>
        <dbReference type="ARBA" id="ARBA00004196"/>
    </source>
</evidence>
<evidence type="ECO:0000256" key="7">
    <source>
        <dbReference type="ARBA" id="ARBA00022837"/>
    </source>
</evidence>
<name>A0ABP9F4W2_9GAMM</name>
<comment type="similarity">
    <text evidence="2">Belongs to the cytochrome c-552 family.</text>
</comment>
<evidence type="ECO:0000256" key="10">
    <source>
        <dbReference type="ARBA" id="ARBA00049131"/>
    </source>
</evidence>
<keyword evidence="9" id="KW-0408">Iron</keyword>
<proteinExistence type="inferred from homology"/>
<accession>A0ABP9F4W2</accession>
<dbReference type="EC" id="1.7.2.2" evidence="3"/>
<dbReference type="Gene3D" id="1.10.1130.10">
    <property type="entry name" value="Flavocytochrome C3, Chain A"/>
    <property type="match status" value="1"/>
</dbReference>
<dbReference type="Pfam" id="PF02335">
    <property type="entry name" value="Cytochrom_C552"/>
    <property type="match status" value="1"/>
</dbReference>
<dbReference type="PANTHER" id="PTHR30633">
    <property type="entry name" value="CYTOCHROME C-552 RESPIRATORY NITRITE REDUCTASE"/>
    <property type="match status" value="1"/>
</dbReference>
<dbReference type="InterPro" id="IPR036280">
    <property type="entry name" value="Multihaem_cyt_sf"/>
</dbReference>
<keyword evidence="8" id="KW-0560">Oxidoreductase</keyword>
<reference evidence="13" key="1">
    <citation type="journal article" date="2019" name="Int. J. Syst. Evol. Microbiol.">
        <title>The Global Catalogue of Microorganisms (GCM) 10K type strain sequencing project: providing services to taxonomists for standard genome sequencing and annotation.</title>
        <authorList>
            <consortium name="The Broad Institute Genomics Platform"/>
            <consortium name="The Broad Institute Genome Sequencing Center for Infectious Disease"/>
            <person name="Wu L."/>
            <person name="Ma J."/>
        </authorList>
    </citation>
    <scope>NUCLEOTIDE SEQUENCE [LARGE SCALE GENOMIC DNA]</scope>
    <source>
        <strain evidence="13">JCM 18401</strain>
    </source>
</reference>